<accession>A0ABP1AWQ0</accession>
<dbReference type="Proteomes" id="UP001497522">
    <property type="component" value="Chromosome 16"/>
</dbReference>
<reference evidence="1" key="1">
    <citation type="submission" date="2024-03" db="EMBL/GenBank/DDBJ databases">
        <authorList>
            <consortium name="ELIXIR-Norway"/>
            <consortium name="Elixir Norway"/>
        </authorList>
    </citation>
    <scope>NUCLEOTIDE SEQUENCE</scope>
</reference>
<name>A0ABP1AWQ0_9BRYO</name>
<sequence>MQYSMKQQRSTQGGCSMLPHTVQQLIIGSKLTSKSEQGAQGEAAFGIDHGPQHFCTIHAAPMLMFNDSCSCILFGPGDLVQKYFNSPALVRMWNTSLMVGWSYLQRKCSNHMSNSVVYFRVMNQFHVHGCNA</sequence>
<proteinExistence type="predicted"/>
<protein>
    <submittedName>
        <fullName evidence="1">Uncharacterized protein</fullName>
    </submittedName>
</protein>
<gene>
    <name evidence="1" type="ORF">CSSPJE1EN2_LOCUS9979</name>
</gene>
<evidence type="ECO:0000313" key="2">
    <source>
        <dbReference type="Proteomes" id="UP001497522"/>
    </source>
</evidence>
<keyword evidence="2" id="KW-1185">Reference proteome</keyword>
<dbReference type="EMBL" id="OZ023717">
    <property type="protein sequence ID" value="CAK9866984.1"/>
    <property type="molecule type" value="Genomic_DNA"/>
</dbReference>
<evidence type="ECO:0000313" key="1">
    <source>
        <dbReference type="EMBL" id="CAK9866984.1"/>
    </source>
</evidence>
<organism evidence="1 2">
    <name type="scientific">Sphagnum jensenii</name>
    <dbReference type="NCBI Taxonomy" id="128206"/>
    <lineage>
        <taxon>Eukaryota</taxon>
        <taxon>Viridiplantae</taxon>
        <taxon>Streptophyta</taxon>
        <taxon>Embryophyta</taxon>
        <taxon>Bryophyta</taxon>
        <taxon>Sphagnophytina</taxon>
        <taxon>Sphagnopsida</taxon>
        <taxon>Sphagnales</taxon>
        <taxon>Sphagnaceae</taxon>
        <taxon>Sphagnum</taxon>
    </lineage>
</organism>